<dbReference type="EMBL" id="KB097788">
    <property type="protein sequence ID" value="ESN89986.1"/>
    <property type="molecule type" value="Genomic_DNA"/>
</dbReference>
<sequence length="132" mass="15512">MTDVTNLESLSEPKHLSIKEVSAFECEQDSDDSDDVRTIFFIFNNVDIDWRHVDRAYLFEYTHTFLQLSGKTLGLCFHDEFQAHIPCFILNNFHRARVCTCTGDGRLKRAFARILSKKTVKTRFQRERLAEF</sequence>
<dbReference type="CTD" id="20208826"/>
<accession>T1FJ27</accession>
<dbReference type="AlphaFoldDB" id="T1FJ27"/>
<gene>
    <name evidence="2" type="primary">20208826</name>
    <name evidence="1" type="ORF">HELRODRAFT_182997</name>
</gene>
<dbReference type="KEGG" id="hro:HELRODRAFT_182997"/>
<name>T1FJ27_HELRO</name>
<dbReference type="RefSeq" id="XP_009031962.1">
    <property type="nucleotide sequence ID" value="XM_009033714.1"/>
</dbReference>
<dbReference type="Proteomes" id="UP000015101">
    <property type="component" value="Unassembled WGS sequence"/>
</dbReference>
<reference evidence="2" key="3">
    <citation type="submission" date="2015-06" db="UniProtKB">
        <authorList>
            <consortium name="EnsemblMetazoa"/>
        </authorList>
    </citation>
    <scope>IDENTIFICATION</scope>
</reference>
<keyword evidence="3" id="KW-1185">Reference proteome</keyword>
<reference evidence="3" key="1">
    <citation type="submission" date="2012-12" db="EMBL/GenBank/DDBJ databases">
        <authorList>
            <person name="Hellsten U."/>
            <person name="Grimwood J."/>
            <person name="Chapman J.A."/>
            <person name="Shapiro H."/>
            <person name="Aerts A."/>
            <person name="Otillar R.P."/>
            <person name="Terry A.Y."/>
            <person name="Boore J.L."/>
            <person name="Simakov O."/>
            <person name="Marletaz F."/>
            <person name="Cho S.-J."/>
            <person name="Edsinger-Gonzales E."/>
            <person name="Havlak P."/>
            <person name="Kuo D.-H."/>
            <person name="Larsson T."/>
            <person name="Lv J."/>
            <person name="Arendt D."/>
            <person name="Savage R."/>
            <person name="Osoegawa K."/>
            <person name="de Jong P."/>
            <person name="Lindberg D.R."/>
            <person name="Seaver E.C."/>
            <person name="Weisblat D.A."/>
            <person name="Putnam N.H."/>
            <person name="Grigoriev I.V."/>
            <person name="Rokhsar D.S."/>
        </authorList>
    </citation>
    <scope>NUCLEOTIDE SEQUENCE</scope>
</reference>
<proteinExistence type="predicted"/>
<evidence type="ECO:0000313" key="1">
    <source>
        <dbReference type="EMBL" id="ESN89986.1"/>
    </source>
</evidence>
<dbReference type="HOGENOM" id="CLU_1919341_0_0_1"/>
<organism evidence="2 3">
    <name type="scientific">Helobdella robusta</name>
    <name type="common">Californian leech</name>
    <dbReference type="NCBI Taxonomy" id="6412"/>
    <lineage>
        <taxon>Eukaryota</taxon>
        <taxon>Metazoa</taxon>
        <taxon>Spiralia</taxon>
        <taxon>Lophotrochozoa</taxon>
        <taxon>Annelida</taxon>
        <taxon>Clitellata</taxon>
        <taxon>Hirudinea</taxon>
        <taxon>Rhynchobdellida</taxon>
        <taxon>Glossiphoniidae</taxon>
        <taxon>Helobdella</taxon>
    </lineage>
</organism>
<protein>
    <submittedName>
        <fullName evidence="1 2">Uncharacterized protein</fullName>
    </submittedName>
</protein>
<reference evidence="1 3" key="2">
    <citation type="journal article" date="2013" name="Nature">
        <title>Insights into bilaterian evolution from three spiralian genomes.</title>
        <authorList>
            <person name="Simakov O."/>
            <person name="Marletaz F."/>
            <person name="Cho S.J."/>
            <person name="Edsinger-Gonzales E."/>
            <person name="Havlak P."/>
            <person name="Hellsten U."/>
            <person name="Kuo D.H."/>
            <person name="Larsson T."/>
            <person name="Lv J."/>
            <person name="Arendt D."/>
            <person name="Savage R."/>
            <person name="Osoegawa K."/>
            <person name="de Jong P."/>
            <person name="Grimwood J."/>
            <person name="Chapman J.A."/>
            <person name="Shapiro H."/>
            <person name="Aerts A."/>
            <person name="Otillar R.P."/>
            <person name="Terry A.Y."/>
            <person name="Boore J.L."/>
            <person name="Grigoriev I.V."/>
            <person name="Lindberg D.R."/>
            <person name="Seaver E.C."/>
            <person name="Weisblat D.A."/>
            <person name="Putnam N.H."/>
            <person name="Rokhsar D.S."/>
        </authorList>
    </citation>
    <scope>NUCLEOTIDE SEQUENCE</scope>
</reference>
<dbReference type="EMBL" id="AMQM01008519">
    <property type="status" value="NOT_ANNOTATED_CDS"/>
    <property type="molecule type" value="Genomic_DNA"/>
</dbReference>
<dbReference type="GeneID" id="20208826"/>
<evidence type="ECO:0000313" key="2">
    <source>
        <dbReference type="EnsemblMetazoa" id="HelroP182997"/>
    </source>
</evidence>
<evidence type="ECO:0000313" key="3">
    <source>
        <dbReference type="Proteomes" id="UP000015101"/>
    </source>
</evidence>
<dbReference type="EnsemblMetazoa" id="HelroT182997">
    <property type="protein sequence ID" value="HelroP182997"/>
    <property type="gene ID" value="HelroG182997"/>
</dbReference>
<dbReference type="InParanoid" id="T1FJ27"/>